<evidence type="ECO:0000256" key="10">
    <source>
        <dbReference type="ARBA" id="ARBA00048336"/>
    </source>
</evidence>
<evidence type="ECO:0000256" key="6">
    <source>
        <dbReference type="ARBA" id="ARBA00022833"/>
    </source>
</evidence>
<gene>
    <name evidence="14" type="ORF">DASB73_041610</name>
</gene>
<evidence type="ECO:0000256" key="11">
    <source>
        <dbReference type="PROSITE-ProRule" id="PRU00812"/>
    </source>
</evidence>
<protein>
    <recommendedName>
        <fullName evidence="12">RNA polymerase II subunit B1 CTD phosphatase RPAP2 homolog</fullName>
        <ecNumber evidence="12">3.1.3.16</ecNumber>
    </recommendedName>
</protein>
<keyword evidence="8 12" id="KW-0539">Nucleus</keyword>
<reference evidence="14 15" key="1">
    <citation type="journal article" date="2023" name="Elife">
        <title>Identification of key yeast species and microbe-microbe interactions impacting larval growth of Drosophila in the wild.</title>
        <authorList>
            <person name="Mure A."/>
            <person name="Sugiura Y."/>
            <person name="Maeda R."/>
            <person name="Honda K."/>
            <person name="Sakurai N."/>
            <person name="Takahashi Y."/>
            <person name="Watada M."/>
            <person name="Katoh T."/>
            <person name="Gotoh A."/>
            <person name="Gotoh Y."/>
            <person name="Taniguchi I."/>
            <person name="Nakamura K."/>
            <person name="Hayashi T."/>
            <person name="Katayama T."/>
            <person name="Uemura T."/>
            <person name="Hattori Y."/>
        </authorList>
    </citation>
    <scope>NUCLEOTIDE SEQUENCE [LARGE SCALE GENOMIC DNA]</scope>
    <source>
        <strain evidence="14 15">SB-73</strain>
    </source>
</reference>
<evidence type="ECO:0000313" key="14">
    <source>
        <dbReference type="EMBL" id="GMM53198.1"/>
    </source>
</evidence>
<comment type="catalytic activity">
    <reaction evidence="10 12">
        <text>O-phospho-L-threonyl-[protein] + H2O = L-threonyl-[protein] + phosphate</text>
        <dbReference type="Rhea" id="RHEA:47004"/>
        <dbReference type="Rhea" id="RHEA-COMP:11060"/>
        <dbReference type="Rhea" id="RHEA-COMP:11605"/>
        <dbReference type="ChEBI" id="CHEBI:15377"/>
        <dbReference type="ChEBI" id="CHEBI:30013"/>
        <dbReference type="ChEBI" id="CHEBI:43474"/>
        <dbReference type="ChEBI" id="CHEBI:61977"/>
        <dbReference type="EC" id="3.1.3.16"/>
    </reaction>
</comment>
<keyword evidence="5 12" id="KW-0378">Hydrolase</keyword>
<evidence type="ECO:0000256" key="9">
    <source>
        <dbReference type="ARBA" id="ARBA00047761"/>
    </source>
</evidence>
<dbReference type="GO" id="GO:0043175">
    <property type="term" value="F:RNA polymerase core enzyme binding"/>
    <property type="evidence" value="ECO:0007669"/>
    <property type="project" value="UniProtKB-UniRule"/>
</dbReference>
<organism evidence="14 15">
    <name type="scientific">Starmerella bacillaris</name>
    <name type="common">Yeast</name>
    <name type="synonym">Candida zemplinina</name>
    <dbReference type="NCBI Taxonomy" id="1247836"/>
    <lineage>
        <taxon>Eukaryota</taxon>
        <taxon>Fungi</taxon>
        <taxon>Dikarya</taxon>
        <taxon>Ascomycota</taxon>
        <taxon>Saccharomycotina</taxon>
        <taxon>Dipodascomycetes</taxon>
        <taxon>Dipodascales</taxon>
        <taxon>Trichomonascaceae</taxon>
        <taxon>Starmerella</taxon>
    </lineage>
</organism>
<dbReference type="AlphaFoldDB" id="A0AAV5RPT4"/>
<comment type="subcellular location">
    <subcellularLocation>
        <location evidence="1 12">Nucleus</location>
    </subcellularLocation>
</comment>
<evidence type="ECO:0000256" key="12">
    <source>
        <dbReference type="RuleBase" id="RU367080"/>
    </source>
</evidence>
<comment type="caution">
    <text evidence="14">The sequence shown here is derived from an EMBL/GenBank/DDBJ whole genome shotgun (WGS) entry which is preliminary data.</text>
</comment>
<keyword evidence="3 12" id="KW-0479">Metal-binding</keyword>
<comment type="similarity">
    <text evidence="2 11 12">Belongs to the RPAP2 family.</text>
</comment>
<dbReference type="PANTHER" id="PTHR14732">
    <property type="entry name" value="RNA POLYMERASE II SUBUNIT B1 CTD PHOSPHATASE RPAP2-RELATED"/>
    <property type="match status" value="1"/>
</dbReference>
<evidence type="ECO:0000256" key="4">
    <source>
        <dbReference type="ARBA" id="ARBA00022771"/>
    </source>
</evidence>
<name>A0AAV5RPT4_STABA</name>
<comment type="catalytic activity">
    <reaction evidence="9 12">
        <text>O-phospho-L-seryl-[protein] + H2O = L-seryl-[protein] + phosphate</text>
        <dbReference type="Rhea" id="RHEA:20629"/>
        <dbReference type="Rhea" id="RHEA-COMP:9863"/>
        <dbReference type="Rhea" id="RHEA-COMP:11604"/>
        <dbReference type="ChEBI" id="CHEBI:15377"/>
        <dbReference type="ChEBI" id="CHEBI:29999"/>
        <dbReference type="ChEBI" id="CHEBI:43474"/>
        <dbReference type="ChEBI" id="CHEBI:83421"/>
        <dbReference type="EC" id="3.1.3.16"/>
    </reaction>
</comment>
<keyword evidence="15" id="KW-1185">Reference proteome</keyword>
<evidence type="ECO:0000256" key="1">
    <source>
        <dbReference type="ARBA" id="ARBA00004123"/>
    </source>
</evidence>
<feature type="domain" description="RTR1-type" evidence="13">
    <location>
        <begin position="48"/>
        <end position="127"/>
    </location>
</feature>
<evidence type="ECO:0000259" key="13">
    <source>
        <dbReference type="PROSITE" id="PS51479"/>
    </source>
</evidence>
<dbReference type="GO" id="GO:0005634">
    <property type="term" value="C:nucleus"/>
    <property type="evidence" value="ECO:0007669"/>
    <property type="project" value="UniProtKB-SubCell"/>
</dbReference>
<evidence type="ECO:0000256" key="3">
    <source>
        <dbReference type="ARBA" id="ARBA00022723"/>
    </source>
</evidence>
<dbReference type="PANTHER" id="PTHR14732:SF0">
    <property type="entry name" value="RNA POLYMERASE II SUBUNIT B1 CTD PHOSPHATASE RPAP2-RELATED"/>
    <property type="match status" value="1"/>
</dbReference>
<dbReference type="InterPro" id="IPR038534">
    <property type="entry name" value="Rtr1/RPAP2_sf"/>
</dbReference>
<evidence type="ECO:0000256" key="7">
    <source>
        <dbReference type="ARBA" id="ARBA00022912"/>
    </source>
</evidence>
<dbReference type="PROSITE" id="PS51479">
    <property type="entry name" value="ZF_RTR1"/>
    <property type="match status" value="1"/>
</dbReference>
<dbReference type="GO" id="GO:0008270">
    <property type="term" value="F:zinc ion binding"/>
    <property type="evidence" value="ECO:0007669"/>
    <property type="project" value="UniProtKB-KW"/>
</dbReference>
<comment type="function">
    <text evidence="12">Putative RNA polymerase II subunit B1 C-terminal domain (CTD) phosphatase involved in RNA polymerase II transcription regulation.</text>
</comment>
<sequence>MSVVTVSRVKEVISPPVKGLLSPLQANNIVLRLLIICIDPVDPPSLKLLSRFFTPQDYDDLVGERTITSRCGYPTCSNVLRDAKGKVRNPANQTVMPWQHSFCQLKCYQASQFYREQLKYDYLVTRKDVAFIEPGEMSYEQEIMLLPEVLVVAKERNKSVSETVVELIKDHRKLLEKLETLEIN</sequence>
<evidence type="ECO:0000313" key="15">
    <source>
        <dbReference type="Proteomes" id="UP001362899"/>
    </source>
</evidence>
<dbReference type="Gene3D" id="1.25.40.820">
    <property type="match status" value="1"/>
</dbReference>
<keyword evidence="4 12" id="KW-0863">Zinc-finger</keyword>
<keyword evidence="6 12" id="KW-0862">Zinc</keyword>
<accession>A0AAV5RPT4</accession>
<dbReference type="InterPro" id="IPR039693">
    <property type="entry name" value="Rtr1/RPAP2"/>
</dbReference>
<dbReference type="GO" id="GO:0005737">
    <property type="term" value="C:cytoplasm"/>
    <property type="evidence" value="ECO:0007669"/>
    <property type="project" value="TreeGrafter"/>
</dbReference>
<evidence type="ECO:0000256" key="8">
    <source>
        <dbReference type="ARBA" id="ARBA00023242"/>
    </source>
</evidence>
<dbReference type="Proteomes" id="UP001362899">
    <property type="component" value="Unassembled WGS sequence"/>
</dbReference>
<dbReference type="EC" id="3.1.3.16" evidence="12"/>
<dbReference type="EMBL" id="BTGC01000008">
    <property type="protein sequence ID" value="GMM53198.1"/>
    <property type="molecule type" value="Genomic_DNA"/>
</dbReference>
<evidence type="ECO:0000256" key="2">
    <source>
        <dbReference type="ARBA" id="ARBA00005676"/>
    </source>
</evidence>
<dbReference type="GO" id="GO:0008420">
    <property type="term" value="F:RNA polymerase II CTD heptapeptide repeat phosphatase activity"/>
    <property type="evidence" value="ECO:0007669"/>
    <property type="project" value="UniProtKB-UniRule"/>
</dbReference>
<dbReference type="InterPro" id="IPR007308">
    <property type="entry name" value="Rtr1/RPAP2_dom"/>
</dbReference>
<keyword evidence="7 12" id="KW-0904">Protein phosphatase</keyword>
<evidence type="ECO:0000256" key="5">
    <source>
        <dbReference type="ARBA" id="ARBA00022801"/>
    </source>
</evidence>
<dbReference type="Pfam" id="PF04181">
    <property type="entry name" value="RPAP2_Rtr1"/>
    <property type="match status" value="1"/>
</dbReference>
<proteinExistence type="inferred from homology"/>